<reference evidence="1 2" key="1">
    <citation type="submission" date="2023-03" db="EMBL/GenBank/DDBJ databases">
        <title>Draft genome sequence of Thalassotalea eurytherma JCM 18482T.</title>
        <authorList>
            <person name="Sawabe T."/>
        </authorList>
    </citation>
    <scope>NUCLEOTIDE SEQUENCE [LARGE SCALE GENOMIC DNA]</scope>
    <source>
        <strain evidence="1 2">JCM 18482</strain>
    </source>
</reference>
<evidence type="ECO:0000313" key="2">
    <source>
        <dbReference type="Proteomes" id="UP001157133"/>
    </source>
</evidence>
<dbReference type="InterPro" id="IPR029044">
    <property type="entry name" value="Nucleotide-diphossugar_trans"/>
</dbReference>
<name>A0ABQ6H1Y9_9GAMM</name>
<gene>
    <name evidence="1" type="ORF">theurythT_16700</name>
</gene>
<proteinExistence type="predicted"/>
<comment type="caution">
    <text evidence="1">The sequence shown here is derived from an EMBL/GenBank/DDBJ whole genome shotgun (WGS) entry which is preliminary data.</text>
</comment>
<dbReference type="EMBL" id="BSSU01000008">
    <property type="protein sequence ID" value="GLX82218.1"/>
    <property type="molecule type" value="Genomic_DNA"/>
</dbReference>
<dbReference type="RefSeq" id="WP_284207581.1">
    <property type="nucleotide sequence ID" value="NZ_BSSU01000008.1"/>
</dbReference>
<dbReference type="Proteomes" id="UP001157133">
    <property type="component" value="Unassembled WGS sequence"/>
</dbReference>
<dbReference type="Gene3D" id="3.90.550.10">
    <property type="entry name" value="Spore Coat Polysaccharide Biosynthesis Protein SpsA, Chain A"/>
    <property type="match status" value="1"/>
</dbReference>
<dbReference type="SUPFAM" id="SSF53448">
    <property type="entry name" value="Nucleotide-diphospho-sugar transferases"/>
    <property type="match status" value="1"/>
</dbReference>
<keyword evidence="2" id="KW-1185">Reference proteome</keyword>
<organism evidence="1 2">
    <name type="scientific">Thalassotalea eurytherma</name>
    <dbReference type="NCBI Taxonomy" id="1144278"/>
    <lineage>
        <taxon>Bacteria</taxon>
        <taxon>Pseudomonadati</taxon>
        <taxon>Pseudomonadota</taxon>
        <taxon>Gammaproteobacteria</taxon>
        <taxon>Alteromonadales</taxon>
        <taxon>Colwelliaceae</taxon>
        <taxon>Thalassotalea</taxon>
    </lineage>
</organism>
<sequence length="431" mass="48540">MPSKQQLKKRKKYLAQYAEPIVHTIAKVSKVFENVTLKNALVIPAYQENAEFVSRISQSALVEQQAAFVIVINQPEHDVDKLPQQTLFSALLKLGELFTEQDDVYVIKLPNSQSFIFVVDGFTSPIPSDQGVGLARKIGCDLVIALAEHEIFNGSVFGSSDADAYLSDNYFNALTTAYQKNNALSAVCFNFVHQFNQAKVPTALEQTTLAATQQYESALRYYVDGLRYAGSRFNFFTIGSILAISTSAYVDVRGFVKKSAGEDFYTLNKLAKVGDVAFLEDEHIVLTPRLSTRVPFGTGPAVKDIIALNQQNRPYSYYHYQCFSELKYALTQLDELLKNIAQQPSKNTLIVLSDWQHRLSEICLQAFNDIGFSAFLEKQLKQYQGNDKQLKNQVNDWFDAFKTLKFIHAIRALAYPDIPLKDALSQAPFRQ</sequence>
<accession>A0ABQ6H1Y9</accession>
<evidence type="ECO:0000313" key="1">
    <source>
        <dbReference type="EMBL" id="GLX82218.1"/>
    </source>
</evidence>
<protein>
    <submittedName>
        <fullName evidence="1">Uncharacterized protein</fullName>
    </submittedName>
</protein>